<dbReference type="AlphaFoldDB" id="A0A6J4HNJ5"/>
<feature type="non-terminal residue" evidence="2">
    <location>
        <position position="1"/>
    </location>
</feature>
<feature type="compositionally biased region" description="Basic residues" evidence="1">
    <location>
        <begin position="19"/>
        <end position="38"/>
    </location>
</feature>
<dbReference type="EMBL" id="CADCTN010000062">
    <property type="protein sequence ID" value="CAA9229268.1"/>
    <property type="molecule type" value="Genomic_DNA"/>
</dbReference>
<proteinExistence type="predicted"/>
<name>A0A6J4HNJ5_9ACTN</name>
<gene>
    <name evidence="2" type="ORF">AVDCRST_MAG52-930</name>
</gene>
<feature type="non-terminal residue" evidence="2">
    <location>
        <position position="48"/>
    </location>
</feature>
<feature type="region of interest" description="Disordered" evidence="1">
    <location>
        <begin position="18"/>
        <end position="48"/>
    </location>
</feature>
<evidence type="ECO:0000256" key="1">
    <source>
        <dbReference type="SAM" id="MobiDB-lite"/>
    </source>
</evidence>
<reference evidence="2" key="1">
    <citation type="submission" date="2020-02" db="EMBL/GenBank/DDBJ databases">
        <authorList>
            <person name="Meier V. D."/>
        </authorList>
    </citation>
    <scope>NUCLEOTIDE SEQUENCE</scope>
    <source>
        <strain evidence="2">AVDCRST_MAG52</strain>
    </source>
</reference>
<organism evidence="2">
    <name type="scientific">uncultured Blastococcus sp</name>
    <dbReference type="NCBI Taxonomy" id="217144"/>
    <lineage>
        <taxon>Bacteria</taxon>
        <taxon>Bacillati</taxon>
        <taxon>Actinomycetota</taxon>
        <taxon>Actinomycetes</taxon>
        <taxon>Geodermatophilales</taxon>
        <taxon>Geodermatophilaceae</taxon>
        <taxon>Blastococcus</taxon>
        <taxon>environmental samples</taxon>
    </lineage>
</organism>
<evidence type="ECO:0000313" key="2">
    <source>
        <dbReference type="EMBL" id="CAA9229268.1"/>
    </source>
</evidence>
<sequence>EHENEEATAWRARCQRGGVRLHRSAAHRPRPGHRRVRPRLPGPGHPVG</sequence>
<accession>A0A6J4HNJ5</accession>
<protein>
    <submittedName>
        <fullName evidence="2">Uncharacterized protein</fullName>
    </submittedName>
</protein>